<dbReference type="InterPro" id="IPR029344">
    <property type="entry name" value="SLBP_RNA_bind"/>
</dbReference>
<feature type="compositionally biased region" description="Polar residues" evidence="4">
    <location>
        <begin position="7"/>
        <end position="17"/>
    </location>
</feature>
<dbReference type="PANTHER" id="PTHR17408:SF0">
    <property type="entry name" value="HISTONE RNA HAIRPIN-BINDING PROTEIN"/>
    <property type="match status" value="1"/>
</dbReference>
<evidence type="ECO:0000256" key="2">
    <source>
        <dbReference type="ARBA" id="ARBA00022884"/>
    </source>
</evidence>
<evidence type="ECO:0000313" key="6">
    <source>
        <dbReference type="EMBL" id="CAH1783462.1"/>
    </source>
</evidence>
<dbReference type="InterPro" id="IPR038294">
    <property type="entry name" value="SLBP_RNA_bind_sf"/>
</dbReference>
<dbReference type="FunFam" id="1.10.8.1120:FF:000001">
    <property type="entry name" value="Histone RNA hairpin-binding protein-like"/>
    <property type="match status" value="1"/>
</dbReference>
<dbReference type="GO" id="GO:0071207">
    <property type="term" value="F:histone pre-mRNA stem-loop binding"/>
    <property type="evidence" value="ECO:0007669"/>
    <property type="project" value="TreeGrafter"/>
</dbReference>
<protein>
    <recommendedName>
        <fullName evidence="5">Histone RNA hairpin-binding protein RNA-binding domain-containing protein</fullName>
    </recommendedName>
</protein>
<dbReference type="PANTHER" id="PTHR17408">
    <property type="entry name" value="HISTONE RNA HAIRPIN-BINDING PROTEIN"/>
    <property type="match status" value="1"/>
</dbReference>
<proteinExistence type="inferred from homology"/>
<feature type="coiled-coil region" evidence="3">
    <location>
        <begin position="57"/>
        <end position="106"/>
    </location>
</feature>
<dbReference type="InterPro" id="IPR026502">
    <property type="entry name" value="SLBP1/SLBP2"/>
</dbReference>
<dbReference type="Pfam" id="PF15247">
    <property type="entry name" value="SLBP_RNA_bind"/>
    <property type="match status" value="1"/>
</dbReference>
<evidence type="ECO:0000256" key="4">
    <source>
        <dbReference type="SAM" id="MobiDB-lite"/>
    </source>
</evidence>
<dbReference type="GO" id="GO:0003729">
    <property type="term" value="F:mRNA binding"/>
    <property type="evidence" value="ECO:0007669"/>
    <property type="project" value="InterPro"/>
</dbReference>
<comment type="caution">
    <text evidence="6">The sequence shown here is derived from an EMBL/GenBank/DDBJ whole genome shotgun (WGS) entry which is preliminary data.</text>
</comment>
<reference evidence="6" key="1">
    <citation type="submission" date="2022-03" db="EMBL/GenBank/DDBJ databases">
        <authorList>
            <person name="Martin C."/>
        </authorList>
    </citation>
    <scope>NUCLEOTIDE SEQUENCE</scope>
</reference>
<dbReference type="EMBL" id="CAIIXF020000005">
    <property type="protein sequence ID" value="CAH1783462.1"/>
    <property type="molecule type" value="Genomic_DNA"/>
</dbReference>
<evidence type="ECO:0000313" key="7">
    <source>
        <dbReference type="Proteomes" id="UP000749559"/>
    </source>
</evidence>
<dbReference type="GO" id="GO:0051028">
    <property type="term" value="P:mRNA transport"/>
    <property type="evidence" value="ECO:0007669"/>
    <property type="project" value="TreeGrafter"/>
</dbReference>
<name>A0A8S4NTT7_OWEFU</name>
<organism evidence="6 7">
    <name type="scientific">Owenia fusiformis</name>
    <name type="common">Polychaete worm</name>
    <dbReference type="NCBI Taxonomy" id="6347"/>
    <lineage>
        <taxon>Eukaryota</taxon>
        <taxon>Metazoa</taxon>
        <taxon>Spiralia</taxon>
        <taxon>Lophotrochozoa</taxon>
        <taxon>Annelida</taxon>
        <taxon>Polychaeta</taxon>
        <taxon>Sedentaria</taxon>
        <taxon>Canalipalpata</taxon>
        <taxon>Sabellida</taxon>
        <taxon>Oweniida</taxon>
        <taxon>Oweniidae</taxon>
        <taxon>Owenia</taxon>
    </lineage>
</organism>
<sequence length="269" mass="31274">MADIFTQGVTKGTTQRRLGQRARRKLPYTTRLKVIDTESANNLRKLVSCTTDWAAQVEEYEESTEQVKQEFNRYRRRLQLSECEELEKQEVKREKETDKVLIAKREKHISYGKNTVGYENYVKLVPFGMRTRDHPKTPNKYRKCSRRSWDTQIKIWRRALHFYDGLTGKRSQCSSRASSVFGDCSSEGSLETTQKSFIGTSMESGVDMTTPRNTPCDFNVEETADQMSKTFKSLLKEVRDRTNTKENPFSGLVQITKRTQMIDGLCCIW</sequence>
<dbReference type="AlphaFoldDB" id="A0A8S4NTT7"/>
<feature type="region of interest" description="Disordered" evidence="4">
    <location>
        <begin position="1"/>
        <end position="22"/>
    </location>
</feature>
<dbReference type="OrthoDB" id="265795at2759"/>
<dbReference type="GO" id="GO:0006398">
    <property type="term" value="P:mRNA 3'-end processing by stem-loop binding and cleavage"/>
    <property type="evidence" value="ECO:0007669"/>
    <property type="project" value="TreeGrafter"/>
</dbReference>
<feature type="domain" description="Histone RNA hairpin-binding protein RNA-binding" evidence="5">
    <location>
        <begin position="98"/>
        <end position="164"/>
    </location>
</feature>
<gene>
    <name evidence="6" type="ORF">OFUS_LOCUS9805</name>
</gene>
<dbReference type="GO" id="GO:0005737">
    <property type="term" value="C:cytoplasm"/>
    <property type="evidence" value="ECO:0007669"/>
    <property type="project" value="TreeGrafter"/>
</dbReference>
<dbReference type="Gene3D" id="1.10.8.1120">
    <property type="entry name" value="Histone RNA hairpin-binding protein RNA-binding domain"/>
    <property type="match status" value="1"/>
</dbReference>
<dbReference type="Proteomes" id="UP000749559">
    <property type="component" value="Unassembled WGS sequence"/>
</dbReference>
<evidence type="ECO:0000256" key="3">
    <source>
        <dbReference type="SAM" id="Coils"/>
    </source>
</evidence>
<accession>A0A8S4NTT7</accession>
<dbReference type="GO" id="GO:0071204">
    <property type="term" value="C:histone pre-mRNA 3'end processing complex"/>
    <property type="evidence" value="ECO:0007669"/>
    <property type="project" value="TreeGrafter"/>
</dbReference>
<keyword evidence="2" id="KW-0694">RNA-binding</keyword>
<keyword evidence="7" id="KW-1185">Reference proteome</keyword>
<evidence type="ECO:0000256" key="1">
    <source>
        <dbReference type="ARBA" id="ARBA00006151"/>
    </source>
</evidence>
<evidence type="ECO:0000259" key="5">
    <source>
        <dbReference type="Pfam" id="PF15247"/>
    </source>
</evidence>
<comment type="similarity">
    <text evidence="1">Belongs to the SLBP family.</text>
</comment>
<keyword evidence="3" id="KW-0175">Coiled coil</keyword>